<dbReference type="PANTHER" id="PTHR12714">
    <property type="entry name" value="PROTEIN-S ISOPRENYLCYSTEINE O-METHYLTRANSFERASE"/>
    <property type="match status" value="1"/>
</dbReference>
<protein>
    <submittedName>
        <fullName evidence="6">Isoprenylcysteine carboxyl methyltransferase (ICMT) family protein</fullName>
    </submittedName>
</protein>
<keyword evidence="2 5" id="KW-0812">Transmembrane</keyword>
<accession>A0A517P226</accession>
<evidence type="ECO:0000256" key="4">
    <source>
        <dbReference type="ARBA" id="ARBA00023136"/>
    </source>
</evidence>
<evidence type="ECO:0000256" key="1">
    <source>
        <dbReference type="ARBA" id="ARBA00004127"/>
    </source>
</evidence>
<keyword evidence="7" id="KW-1185">Reference proteome</keyword>
<keyword evidence="3 5" id="KW-1133">Transmembrane helix</keyword>
<dbReference type="GO" id="GO:0012505">
    <property type="term" value="C:endomembrane system"/>
    <property type="evidence" value="ECO:0007669"/>
    <property type="project" value="UniProtKB-SubCell"/>
</dbReference>
<reference evidence="6 7" key="1">
    <citation type="submission" date="2019-02" db="EMBL/GenBank/DDBJ databases">
        <title>Deep-cultivation of Planctomycetes and their phenomic and genomic characterization uncovers novel biology.</title>
        <authorList>
            <person name="Wiegand S."/>
            <person name="Jogler M."/>
            <person name="Boedeker C."/>
            <person name="Pinto D."/>
            <person name="Vollmers J."/>
            <person name="Rivas-Marin E."/>
            <person name="Kohn T."/>
            <person name="Peeters S.H."/>
            <person name="Heuer A."/>
            <person name="Rast P."/>
            <person name="Oberbeckmann S."/>
            <person name="Bunk B."/>
            <person name="Jeske O."/>
            <person name="Meyerdierks A."/>
            <person name="Storesund J.E."/>
            <person name="Kallscheuer N."/>
            <person name="Luecker S."/>
            <person name="Lage O.M."/>
            <person name="Pohl T."/>
            <person name="Merkel B.J."/>
            <person name="Hornburger P."/>
            <person name="Mueller R.-W."/>
            <person name="Bruemmer F."/>
            <person name="Labrenz M."/>
            <person name="Spormann A.M."/>
            <person name="Op den Camp H."/>
            <person name="Overmann J."/>
            <person name="Amann R."/>
            <person name="Jetten M.S.M."/>
            <person name="Mascher T."/>
            <person name="Medema M.H."/>
            <person name="Devos D.P."/>
            <person name="Kaster A.-K."/>
            <person name="Ovreas L."/>
            <person name="Rohde M."/>
            <person name="Galperin M.Y."/>
            <person name="Jogler C."/>
        </authorList>
    </citation>
    <scope>NUCLEOTIDE SEQUENCE [LARGE SCALE GENOMIC DNA]</scope>
    <source>
        <strain evidence="6 7">K23_9</strain>
    </source>
</reference>
<dbReference type="OrthoDB" id="5471300at2"/>
<dbReference type="GO" id="GO:0032259">
    <property type="term" value="P:methylation"/>
    <property type="evidence" value="ECO:0007669"/>
    <property type="project" value="UniProtKB-KW"/>
</dbReference>
<feature type="transmembrane region" description="Helical" evidence="5">
    <location>
        <begin position="106"/>
        <end position="133"/>
    </location>
</feature>
<evidence type="ECO:0000256" key="5">
    <source>
        <dbReference type="SAM" id="Phobius"/>
    </source>
</evidence>
<dbReference type="Pfam" id="PF04191">
    <property type="entry name" value="PEMT"/>
    <property type="match status" value="1"/>
</dbReference>
<dbReference type="GO" id="GO:0008168">
    <property type="term" value="F:methyltransferase activity"/>
    <property type="evidence" value="ECO:0007669"/>
    <property type="project" value="UniProtKB-KW"/>
</dbReference>
<sequence length="253" mass="28787">MALVEEFERTGSWLFRWRSCLPFVFLPLIVTAVLRYPVIESHPNLHFVWSIVSLGVSLIGLAVRCHAVGHAADGTSRRNTKTQVAEALNTSGFYSVARHPMYLGNFLIALGIVLHSASPWLVVAFLMAFALYYERIMFTEEAFLRKKFGRVFNDWSDHTPAFIPRLRQWKSAEVPLDIPKVIRAESAAVAVIALTFPALELAMHAAQHGNVATEKSWYILLGSGILLYIIARVMKRQLRRWLKYERILYEAAK</sequence>
<dbReference type="AlphaFoldDB" id="A0A517P226"/>
<dbReference type="InterPro" id="IPR007318">
    <property type="entry name" value="Phopholipid_MeTrfase"/>
</dbReference>
<evidence type="ECO:0000256" key="2">
    <source>
        <dbReference type="ARBA" id="ARBA00022692"/>
    </source>
</evidence>
<gene>
    <name evidence="6" type="ORF">K239x_54540</name>
</gene>
<organism evidence="6 7">
    <name type="scientific">Stieleria marina</name>
    <dbReference type="NCBI Taxonomy" id="1930275"/>
    <lineage>
        <taxon>Bacteria</taxon>
        <taxon>Pseudomonadati</taxon>
        <taxon>Planctomycetota</taxon>
        <taxon>Planctomycetia</taxon>
        <taxon>Pirellulales</taxon>
        <taxon>Pirellulaceae</taxon>
        <taxon>Stieleria</taxon>
    </lineage>
</organism>
<feature type="transmembrane region" description="Helical" evidence="5">
    <location>
        <begin position="15"/>
        <end position="34"/>
    </location>
</feature>
<comment type="subcellular location">
    <subcellularLocation>
        <location evidence="1">Endomembrane system</location>
        <topology evidence="1">Multi-pass membrane protein</topology>
    </subcellularLocation>
</comment>
<proteinExistence type="predicted"/>
<dbReference type="Gene3D" id="1.20.120.1630">
    <property type="match status" value="1"/>
</dbReference>
<keyword evidence="6" id="KW-0808">Transferase</keyword>
<dbReference type="PANTHER" id="PTHR12714:SF9">
    <property type="entry name" value="PROTEIN-S-ISOPRENYLCYSTEINE O-METHYLTRANSFERASE"/>
    <property type="match status" value="1"/>
</dbReference>
<feature type="transmembrane region" description="Helical" evidence="5">
    <location>
        <begin position="46"/>
        <end position="69"/>
    </location>
</feature>
<feature type="transmembrane region" description="Helical" evidence="5">
    <location>
        <begin position="217"/>
        <end position="234"/>
    </location>
</feature>
<dbReference type="EMBL" id="CP036526">
    <property type="protein sequence ID" value="QDT13436.1"/>
    <property type="molecule type" value="Genomic_DNA"/>
</dbReference>
<dbReference type="RefSeq" id="WP_145421169.1">
    <property type="nucleotide sequence ID" value="NZ_CP036526.1"/>
</dbReference>
<keyword evidence="6" id="KW-0489">Methyltransferase</keyword>
<name>A0A517P226_9BACT</name>
<evidence type="ECO:0000313" key="6">
    <source>
        <dbReference type="EMBL" id="QDT13436.1"/>
    </source>
</evidence>
<evidence type="ECO:0000256" key="3">
    <source>
        <dbReference type="ARBA" id="ARBA00022989"/>
    </source>
</evidence>
<evidence type="ECO:0000313" key="7">
    <source>
        <dbReference type="Proteomes" id="UP000319817"/>
    </source>
</evidence>
<keyword evidence="4 5" id="KW-0472">Membrane</keyword>
<dbReference type="Proteomes" id="UP000319817">
    <property type="component" value="Chromosome"/>
</dbReference>